<dbReference type="EMBL" id="BSDE01000005">
    <property type="protein sequence ID" value="GLH74207.1"/>
    <property type="molecule type" value="Genomic_DNA"/>
</dbReference>
<evidence type="ECO:0000256" key="7">
    <source>
        <dbReference type="RuleBase" id="RU003879"/>
    </source>
</evidence>
<evidence type="ECO:0000256" key="2">
    <source>
        <dbReference type="ARBA" id="ARBA00005811"/>
    </source>
</evidence>
<name>A0ABQ5QHZ4_9BACT</name>
<organism evidence="9 10">
    <name type="scientific">Geothrix limicola</name>
    <dbReference type="NCBI Taxonomy" id="2927978"/>
    <lineage>
        <taxon>Bacteria</taxon>
        <taxon>Pseudomonadati</taxon>
        <taxon>Acidobacteriota</taxon>
        <taxon>Holophagae</taxon>
        <taxon>Holophagales</taxon>
        <taxon>Holophagaceae</taxon>
        <taxon>Geothrix</taxon>
    </lineage>
</organism>
<feature type="transmembrane region" description="Helical" evidence="8">
    <location>
        <begin position="12"/>
        <end position="32"/>
    </location>
</feature>
<reference evidence="9 10" key="1">
    <citation type="journal article" date="2023" name="Antonie Van Leeuwenhoek">
        <title>Mesoterricola silvestris gen. nov., sp. nov., Mesoterricola sediminis sp. nov., Geothrix oryzae sp. nov., Geothrix edaphica sp. nov., Geothrix rubra sp. nov., and Geothrix limicola sp. nov., six novel members of Acidobacteriota isolated from soils.</title>
        <authorList>
            <person name="Itoh H."/>
            <person name="Sugisawa Y."/>
            <person name="Mise K."/>
            <person name="Xu Z."/>
            <person name="Kuniyasu M."/>
            <person name="Ushijima N."/>
            <person name="Kawano K."/>
            <person name="Kobayashi E."/>
            <person name="Shiratori Y."/>
            <person name="Masuda Y."/>
            <person name="Senoo K."/>
        </authorList>
    </citation>
    <scope>NUCLEOTIDE SEQUENCE [LARGE SCALE GENOMIC DNA]</scope>
    <source>
        <strain evidence="9 10">Red804</strain>
    </source>
</reference>
<gene>
    <name evidence="9" type="ORF">GETHLI_27090</name>
</gene>
<evidence type="ECO:0000256" key="4">
    <source>
        <dbReference type="ARBA" id="ARBA00022692"/>
    </source>
</evidence>
<evidence type="ECO:0008006" key="11">
    <source>
        <dbReference type="Google" id="ProtNLM"/>
    </source>
</evidence>
<keyword evidence="5 8" id="KW-1133">Transmembrane helix</keyword>
<proteinExistence type="inferred from homology"/>
<dbReference type="RefSeq" id="WP_285576218.1">
    <property type="nucleotide sequence ID" value="NZ_BSDE01000005.1"/>
</dbReference>
<keyword evidence="3" id="KW-1003">Cell membrane</keyword>
<dbReference type="Proteomes" id="UP001165069">
    <property type="component" value="Unassembled WGS sequence"/>
</dbReference>
<sequence length="120" mass="12491">MATKLRSDINVTPLVDIVLVLLIVFITLVPAIPRVLSAALPGQGQGGPSVPLLRLILRGDGGLEVVGQPGASLAAALNQRPERILLKLHPDLPLSAPTRVLDEIKGRCPDTRVAVTAGAS</sequence>
<evidence type="ECO:0000256" key="6">
    <source>
        <dbReference type="ARBA" id="ARBA00023136"/>
    </source>
</evidence>
<evidence type="ECO:0000256" key="8">
    <source>
        <dbReference type="SAM" id="Phobius"/>
    </source>
</evidence>
<comment type="caution">
    <text evidence="9">The sequence shown here is derived from an EMBL/GenBank/DDBJ whole genome shotgun (WGS) entry which is preliminary data.</text>
</comment>
<comment type="similarity">
    <text evidence="2 7">Belongs to the ExbD/TolR family.</text>
</comment>
<evidence type="ECO:0000256" key="5">
    <source>
        <dbReference type="ARBA" id="ARBA00022989"/>
    </source>
</evidence>
<comment type="subcellular location">
    <subcellularLocation>
        <location evidence="1">Cell membrane</location>
        <topology evidence="1">Single-pass membrane protein</topology>
    </subcellularLocation>
    <subcellularLocation>
        <location evidence="7">Cell membrane</location>
        <topology evidence="7">Single-pass type II membrane protein</topology>
    </subcellularLocation>
</comment>
<keyword evidence="4 7" id="KW-0812">Transmembrane</keyword>
<keyword evidence="7" id="KW-0653">Protein transport</keyword>
<dbReference type="InterPro" id="IPR003400">
    <property type="entry name" value="ExbD"/>
</dbReference>
<evidence type="ECO:0000313" key="9">
    <source>
        <dbReference type="EMBL" id="GLH74207.1"/>
    </source>
</evidence>
<keyword evidence="10" id="KW-1185">Reference proteome</keyword>
<keyword evidence="7" id="KW-0813">Transport</keyword>
<evidence type="ECO:0000256" key="1">
    <source>
        <dbReference type="ARBA" id="ARBA00004162"/>
    </source>
</evidence>
<evidence type="ECO:0000313" key="10">
    <source>
        <dbReference type="Proteomes" id="UP001165069"/>
    </source>
</evidence>
<protein>
    <recommendedName>
        <fullName evidence="11">Biopolymer transporter ExbD</fullName>
    </recommendedName>
</protein>
<evidence type="ECO:0000256" key="3">
    <source>
        <dbReference type="ARBA" id="ARBA00022475"/>
    </source>
</evidence>
<accession>A0ABQ5QHZ4</accession>
<keyword evidence="6 8" id="KW-0472">Membrane</keyword>
<dbReference type="Pfam" id="PF02472">
    <property type="entry name" value="ExbD"/>
    <property type="match status" value="1"/>
</dbReference>